<feature type="compositionally biased region" description="Low complexity" evidence="1">
    <location>
        <begin position="56"/>
        <end position="80"/>
    </location>
</feature>
<gene>
    <name evidence="3" type="primary">LOC104603044</name>
</gene>
<accession>A0A1U8Q4B4</accession>
<dbReference type="InParanoid" id="A0A1U8Q4B4"/>
<organism evidence="2 3">
    <name type="scientific">Nelumbo nucifera</name>
    <name type="common">Sacred lotus</name>
    <dbReference type="NCBI Taxonomy" id="4432"/>
    <lineage>
        <taxon>Eukaryota</taxon>
        <taxon>Viridiplantae</taxon>
        <taxon>Streptophyta</taxon>
        <taxon>Embryophyta</taxon>
        <taxon>Tracheophyta</taxon>
        <taxon>Spermatophyta</taxon>
        <taxon>Magnoliopsida</taxon>
        <taxon>Proteales</taxon>
        <taxon>Nelumbonaceae</taxon>
        <taxon>Nelumbo</taxon>
    </lineage>
</organism>
<dbReference type="OrthoDB" id="1938426at2759"/>
<keyword evidence="2" id="KW-1185">Reference proteome</keyword>
<sequence>MNCSRKYRCLEEGAEEFIIKPVKLSDVKRLKHNLTREEGQANEPRWSYKRKLQNGPSSPLSSSLSSSSTFTLSSPSSPESPSRRVKVTSGE</sequence>
<name>A0A1U8Q4B4_NELNU</name>
<feature type="region of interest" description="Disordered" evidence="1">
    <location>
        <begin position="33"/>
        <end position="91"/>
    </location>
</feature>
<dbReference type="RefSeq" id="XP_019053452.1">
    <property type="nucleotide sequence ID" value="XM_019197907.1"/>
</dbReference>
<evidence type="ECO:0000313" key="3">
    <source>
        <dbReference type="RefSeq" id="XP_019053452.1"/>
    </source>
</evidence>
<protein>
    <submittedName>
        <fullName evidence="3">Two-component response regulator ARR15-like</fullName>
    </submittedName>
</protein>
<dbReference type="GeneID" id="104603044"/>
<dbReference type="KEGG" id="nnu:104603044"/>
<dbReference type="Proteomes" id="UP000189703">
    <property type="component" value="Unplaced"/>
</dbReference>
<dbReference type="eggNOG" id="KOG1601">
    <property type="taxonomic scope" value="Eukaryota"/>
</dbReference>
<dbReference type="AlphaFoldDB" id="A0A1U8Q4B4"/>
<evidence type="ECO:0000313" key="2">
    <source>
        <dbReference type="Proteomes" id="UP000189703"/>
    </source>
</evidence>
<reference evidence="3" key="1">
    <citation type="submission" date="2025-08" db="UniProtKB">
        <authorList>
            <consortium name="RefSeq"/>
        </authorList>
    </citation>
    <scope>IDENTIFICATION</scope>
</reference>
<proteinExistence type="predicted"/>
<evidence type="ECO:0000256" key="1">
    <source>
        <dbReference type="SAM" id="MobiDB-lite"/>
    </source>
</evidence>